<dbReference type="SUPFAM" id="SSF158472">
    <property type="entry name" value="HAMP domain-like"/>
    <property type="match status" value="1"/>
</dbReference>
<proteinExistence type="predicted"/>
<keyword evidence="10" id="KW-0418">Kinase</keyword>
<keyword evidence="14 15" id="KW-0472">Membrane</keyword>
<dbReference type="Gene3D" id="3.30.565.10">
    <property type="entry name" value="Histidine kinase-like ATPase, C-terminal domain"/>
    <property type="match status" value="1"/>
</dbReference>
<evidence type="ECO:0000256" key="9">
    <source>
        <dbReference type="ARBA" id="ARBA00022741"/>
    </source>
</evidence>
<dbReference type="Gene3D" id="1.10.287.130">
    <property type="match status" value="1"/>
</dbReference>
<dbReference type="Pfam" id="PF00512">
    <property type="entry name" value="HisKA"/>
    <property type="match status" value="1"/>
</dbReference>
<dbReference type="CDD" id="cd00082">
    <property type="entry name" value="HisKA"/>
    <property type="match status" value="1"/>
</dbReference>
<dbReference type="EC" id="2.7.13.3" evidence="3"/>
<dbReference type="PRINTS" id="PR00344">
    <property type="entry name" value="BCTRLSENSOR"/>
</dbReference>
<keyword evidence="13" id="KW-0902">Two-component regulatory system</keyword>
<dbReference type="Proteomes" id="UP000324324">
    <property type="component" value="Unassembled WGS sequence"/>
</dbReference>
<comment type="subcellular location">
    <subcellularLocation>
        <location evidence="2">Cell inner membrane</location>
        <topology evidence="2">Multi-pass membrane protein</topology>
    </subcellularLocation>
</comment>
<dbReference type="AlphaFoldDB" id="A0A5M8AR04"/>
<dbReference type="EMBL" id="VWRN01000030">
    <property type="protein sequence ID" value="KAA6125249.1"/>
    <property type="molecule type" value="Genomic_DNA"/>
</dbReference>
<evidence type="ECO:0000256" key="5">
    <source>
        <dbReference type="ARBA" id="ARBA00022519"/>
    </source>
</evidence>
<keyword evidence="12 15" id="KW-1133">Transmembrane helix</keyword>
<evidence type="ECO:0000256" key="1">
    <source>
        <dbReference type="ARBA" id="ARBA00000085"/>
    </source>
</evidence>
<evidence type="ECO:0000259" key="16">
    <source>
        <dbReference type="PROSITE" id="PS50109"/>
    </source>
</evidence>
<feature type="transmembrane region" description="Helical" evidence="15">
    <location>
        <begin position="16"/>
        <end position="36"/>
    </location>
</feature>
<keyword evidence="11" id="KW-0067">ATP-binding</keyword>
<keyword evidence="8 15" id="KW-0812">Transmembrane</keyword>
<gene>
    <name evidence="18" type="ORF">F1599_10695</name>
</gene>
<dbReference type="RefSeq" id="WP_149318870.1">
    <property type="nucleotide sequence ID" value="NZ_VWRN01000030.1"/>
</dbReference>
<evidence type="ECO:0000256" key="10">
    <source>
        <dbReference type="ARBA" id="ARBA00022777"/>
    </source>
</evidence>
<dbReference type="SMART" id="SM00304">
    <property type="entry name" value="HAMP"/>
    <property type="match status" value="1"/>
</dbReference>
<dbReference type="Pfam" id="PF00672">
    <property type="entry name" value="HAMP"/>
    <property type="match status" value="1"/>
</dbReference>
<comment type="catalytic activity">
    <reaction evidence="1">
        <text>ATP + protein L-histidine = ADP + protein N-phospho-L-histidine.</text>
        <dbReference type="EC" id="2.7.13.3"/>
    </reaction>
</comment>
<feature type="domain" description="Histidine kinase" evidence="16">
    <location>
        <begin position="243"/>
        <end position="448"/>
    </location>
</feature>
<dbReference type="CDD" id="cd06225">
    <property type="entry name" value="HAMP"/>
    <property type="match status" value="1"/>
</dbReference>
<keyword evidence="4" id="KW-1003">Cell membrane</keyword>
<dbReference type="InterPro" id="IPR003594">
    <property type="entry name" value="HATPase_dom"/>
</dbReference>
<sequence length="449" mass="50278">MATVIRRTATRFFGSLFWRTFMLIALLLAISLGIWFQSYRLFERAPRAQQIAMQVVSVVKLTRAALLYSDPARRRFLLLDLVQNEGIKVYPRERDDDFTTPTANPFLTQLVQQEIRSRLGGDTVIATTVNDIPGVWVSFEIEGDDYWVAISPERFERVPGLQWLWWTVAAVLLSIFGSAFITARVNRPLKRLADAARAIGSGGDPPPLPERGASEVAQANHSFNQMVRDLRQLDDDRVVMLAGISHDLRTPLTRLRLETEMSPVDDTTREAMIADIEQMDAIIGQFLNYARPAQESSEPVDLSSLVRDAVNVYAAHDDIRIRVHAPEPVMAMANRMEVQRILDNLVENARRYAKHPDSGIAEVEITTRNHDKEAMLVVADHGDGVPEAQLPLLTRPFYRLDAARSEAKGAGLGMSIVNRIMQRNGGRLVLTNRPSPGSGLVVSACFRRA</sequence>
<evidence type="ECO:0000256" key="14">
    <source>
        <dbReference type="ARBA" id="ARBA00023136"/>
    </source>
</evidence>
<dbReference type="Pfam" id="PF02518">
    <property type="entry name" value="HATPase_c"/>
    <property type="match status" value="1"/>
</dbReference>
<dbReference type="SUPFAM" id="SSF47384">
    <property type="entry name" value="Homodimeric domain of signal transducing histidine kinase"/>
    <property type="match status" value="1"/>
</dbReference>
<dbReference type="InterPro" id="IPR038421">
    <property type="entry name" value="RisS_PPD_sf"/>
</dbReference>
<comment type="caution">
    <text evidence="18">The sequence shown here is derived from an EMBL/GenBank/DDBJ whole genome shotgun (WGS) entry which is preliminary data.</text>
</comment>
<dbReference type="InterPro" id="IPR036890">
    <property type="entry name" value="HATPase_C_sf"/>
</dbReference>
<feature type="domain" description="HAMP" evidence="17">
    <location>
        <begin position="183"/>
        <end position="235"/>
    </location>
</feature>
<keyword evidence="19" id="KW-1185">Reference proteome</keyword>
<dbReference type="PROSITE" id="PS50885">
    <property type="entry name" value="HAMP"/>
    <property type="match status" value="1"/>
</dbReference>
<evidence type="ECO:0000256" key="6">
    <source>
        <dbReference type="ARBA" id="ARBA00022553"/>
    </source>
</evidence>
<feature type="transmembrane region" description="Helical" evidence="15">
    <location>
        <begin position="163"/>
        <end position="183"/>
    </location>
</feature>
<organism evidence="18 19">
    <name type="scientific">Cupriavidus cauae</name>
    <dbReference type="NCBI Taxonomy" id="2608999"/>
    <lineage>
        <taxon>Bacteria</taxon>
        <taxon>Pseudomonadati</taxon>
        <taxon>Pseudomonadota</taxon>
        <taxon>Betaproteobacteria</taxon>
        <taxon>Burkholderiales</taxon>
        <taxon>Burkholderiaceae</taxon>
        <taxon>Cupriavidus</taxon>
    </lineage>
</organism>
<evidence type="ECO:0000259" key="17">
    <source>
        <dbReference type="PROSITE" id="PS50885"/>
    </source>
</evidence>
<dbReference type="GO" id="GO:0005886">
    <property type="term" value="C:plasma membrane"/>
    <property type="evidence" value="ECO:0007669"/>
    <property type="project" value="UniProtKB-SubCell"/>
</dbReference>
<keyword evidence="9" id="KW-0547">Nucleotide-binding</keyword>
<evidence type="ECO:0000256" key="2">
    <source>
        <dbReference type="ARBA" id="ARBA00004429"/>
    </source>
</evidence>
<evidence type="ECO:0000256" key="15">
    <source>
        <dbReference type="SAM" id="Phobius"/>
    </source>
</evidence>
<evidence type="ECO:0000256" key="3">
    <source>
        <dbReference type="ARBA" id="ARBA00012438"/>
    </source>
</evidence>
<dbReference type="SMART" id="SM00387">
    <property type="entry name" value="HATPase_c"/>
    <property type="match status" value="1"/>
</dbReference>
<dbReference type="InterPro" id="IPR036097">
    <property type="entry name" value="HisK_dim/P_sf"/>
</dbReference>
<dbReference type="PROSITE" id="PS50109">
    <property type="entry name" value="HIS_KIN"/>
    <property type="match status" value="1"/>
</dbReference>
<dbReference type="InterPro" id="IPR032408">
    <property type="entry name" value="RisS_PPD"/>
</dbReference>
<accession>A0A5M8AR04</accession>
<evidence type="ECO:0000256" key="8">
    <source>
        <dbReference type="ARBA" id="ARBA00022692"/>
    </source>
</evidence>
<dbReference type="SMART" id="SM00388">
    <property type="entry name" value="HisKA"/>
    <property type="match status" value="1"/>
</dbReference>
<dbReference type="SUPFAM" id="SSF55874">
    <property type="entry name" value="ATPase domain of HSP90 chaperone/DNA topoisomerase II/histidine kinase"/>
    <property type="match status" value="1"/>
</dbReference>
<keyword evidence="7" id="KW-0808">Transferase</keyword>
<dbReference type="Pfam" id="PF16524">
    <property type="entry name" value="RisS_PPD"/>
    <property type="match status" value="1"/>
</dbReference>
<protein>
    <recommendedName>
        <fullName evidence="3">histidine kinase</fullName>
        <ecNumber evidence="3">2.7.13.3</ecNumber>
    </recommendedName>
</protein>
<dbReference type="InterPro" id="IPR050980">
    <property type="entry name" value="2C_sensor_his_kinase"/>
</dbReference>
<name>A0A5M8AR04_9BURK</name>
<dbReference type="PANTHER" id="PTHR44936:SF5">
    <property type="entry name" value="SENSOR HISTIDINE KINASE ENVZ"/>
    <property type="match status" value="1"/>
</dbReference>
<evidence type="ECO:0000256" key="11">
    <source>
        <dbReference type="ARBA" id="ARBA00022840"/>
    </source>
</evidence>
<evidence type="ECO:0000256" key="12">
    <source>
        <dbReference type="ARBA" id="ARBA00022989"/>
    </source>
</evidence>
<keyword evidence="5" id="KW-0997">Cell inner membrane</keyword>
<dbReference type="PANTHER" id="PTHR44936">
    <property type="entry name" value="SENSOR PROTEIN CREC"/>
    <property type="match status" value="1"/>
</dbReference>
<evidence type="ECO:0000256" key="13">
    <source>
        <dbReference type="ARBA" id="ARBA00023012"/>
    </source>
</evidence>
<dbReference type="Gene3D" id="3.30.450.300">
    <property type="entry name" value="Sensor histidine kinase RisS, periplasmic domain"/>
    <property type="match status" value="1"/>
</dbReference>
<evidence type="ECO:0000256" key="7">
    <source>
        <dbReference type="ARBA" id="ARBA00022679"/>
    </source>
</evidence>
<dbReference type="GO" id="GO:0005524">
    <property type="term" value="F:ATP binding"/>
    <property type="evidence" value="ECO:0007669"/>
    <property type="project" value="UniProtKB-KW"/>
</dbReference>
<dbReference type="InterPro" id="IPR003660">
    <property type="entry name" value="HAMP_dom"/>
</dbReference>
<evidence type="ECO:0000313" key="18">
    <source>
        <dbReference type="EMBL" id="KAA6125249.1"/>
    </source>
</evidence>
<dbReference type="InterPro" id="IPR004358">
    <property type="entry name" value="Sig_transdc_His_kin-like_C"/>
</dbReference>
<evidence type="ECO:0000313" key="19">
    <source>
        <dbReference type="Proteomes" id="UP000324324"/>
    </source>
</evidence>
<evidence type="ECO:0000256" key="4">
    <source>
        <dbReference type="ARBA" id="ARBA00022475"/>
    </source>
</evidence>
<keyword evidence="6" id="KW-0597">Phosphoprotein</keyword>
<dbReference type="GO" id="GO:0000155">
    <property type="term" value="F:phosphorelay sensor kinase activity"/>
    <property type="evidence" value="ECO:0007669"/>
    <property type="project" value="InterPro"/>
</dbReference>
<dbReference type="InterPro" id="IPR005467">
    <property type="entry name" value="His_kinase_dom"/>
</dbReference>
<reference evidence="18 19" key="1">
    <citation type="submission" date="2019-09" db="EMBL/GenBank/DDBJ databases">
        <title>Isolation of a novel species in the genus Cupriavidus from patients with sepsis using whole genome sequencing.</title>
        <authorList>
            <person name="Kweon O.J."/>
            <person name="Lee M.-K."/>
        </authorList>
    </citation>
    <scope>NUCLEOTIDE SEQUENCE [LARGE SCALE GENOMIC DNA]</scope>
    <source>
        <strain evidence="18 19">MKL-01</strain>
    </source>
</reference>
<dbReference type="InterPro" id="IPR003661">
    <property type="entry name" value="HisK_dim/P_dom"/>
</dbReference>